<dbReference type="Proteomes" id="UP001642502">
    <property type="component" value="Unassembled WGS sequence"/>
</dbReference>
<evidence type="ECO:0000313" key="2">
    <source>
        <dbReference type="Proteomes" id="UP001642502"/>
    </source>
</evidence>
<sequence length="286" mass="32633">MASSSASSPLGTEELWEATAKLARCLQQSNVKFSISGGAASSLNRKHHGLRPRLTEDIDLVVQPRPGVSAETVSASLLRDHPDAFVARMVYGVAIPSLIFHRSDGSVKHVDIEMFDVGVWPQRPQYNLDDPKNEVTVIPVSGVDVPVFSARWLVREKIVTAYQRQGSTKEVSDLDDACVLVDVVKVSSVDLTDHVEAVRHIYNKRREKRPQLELKIICPEAFGQPWKWHESAQVYWRTEQAGLRYLDAHLQRHDFSWDDRAKVWYFQFQEKCWYYNADAQDLTQRS</sequence>
<dbReference type="EMBL" id="CAWUON010000040">
    <property type="protein sequence ID" value="CAK7268760.1"/>
    <property type="molecule type" value="Genomic_DNA"/>
</dbReference>
<organism evidence="1 2">
    <name type="scientific">Sporothrix epigloea</name>
    <dbReference type="NCBI Taxonomy" id="1892477"/>
    <lineage>
        <taxon>Eukaryota</taxon>
        <taxon>Fungi</taxon>
        <taxon>Dikarya</taxon>
        <taxon>Ascomycota</taxon>
        <taxon>Pezizomycotina</taxon>
        <taxon>Sordariomycetes</taxon>
        <taxon>Sordariomycetidae</taxon>
        <taxon>Ophiostomatales</taxon>
        <taxon>Ophiostomataceae</taxon>
        <taxon>Sporothrix</taxon>
    </lineage>
</organism>
<comment type="caution">
    <text evidence="1">The sequence shown here is derived from an EMBL/GenBank/DDBJ whole genome shotgun (WGS) entry which is preliminary data.</text>
</comment>
<accession>A0ABP0DKJ0</accession>
<dbReference type="Gene3D" id="3.30.460.40">
    <property type="match status" value="1"/>
</dbReference>
<reference evidence="1 2" key="1">
    <citation type="submission" date="2024-01" db="EMBL/GenBank/DDBJ databases">
        <authorList>
            <person name="Allen C."/>
            <person name="Tagirdzhanova G."/>
        </authorList>
    </citation>
    <scope>NUCLEOTIDE SEQUENCE [LARGE SCALE GENOMIC DNA]</scope>
    <source>
        <strain evidence="1 2">CBS 119000</strain>
    </source>
</reference>
<evidence type="ECO:0000313" key="1">
    <source>
        <dbReference type="EMBL" id="CAK7268760.1"/>
    </source>
</evidence>
<protein>
    <submittedName>
        <fullName evidence="1">Uncharacterized protein</fullName>
    </submittedName>
</protein>
<name>A0ABP0DKJ0_9PEZI</name>
<dbReference type="Pfam" id="PF08843">
    <property type="entry name" value="AbiEii"/>
    <property type="match status" value="1"/>
</dbReference>
<dbReference type="InterPro" id="IPR014942">
    <property type="entry name" value="AbiEii"/>
</dbReference>
<keyword evidence="2" id="KW-1185">Reference proteome</keyword>
<proteinExistence type="predicted"/>
<gene>
    <name evidence="1" type="ORF">SEPCBS119000_003227</name>
</gene>